<proteinExistence type="inferred from homology"/>
<protein>
    <recommendedName>
        <fullName evidence="11">Cytochrome P450</fullName>
    </recommendedName>
</protein>
<dbReference type="PANTHER" id="PTHR46300">
    <property type="entry name" value="P450, PUTATIVE (EUROFUNG)-RELATED-RELATED"/>
    <property type="match status" value="1"/>
</dbReference>
<feature type="chain" id="PRO_5041944155" description="Cytochrome P450" evidence="8">
    <location>
        <begin position="22"/>
        <end position="168"/>
    </location>
</feature>
<evidence type="ECO:0000256" key="8">
    <source>
        <dbReference type="SAM" id="SignalP"/>
    </source>
</evidence>
<evidence type="ECO:0000256" key="1">
    <source>
        <dbReference type="ARBA" id="ARBA00001971"/>
    </source>
</evidence>
<evidence type="ECO:0000256" key="2">
    <source>
        <dbReference type="ARBA" id="ARBA00010617"/>
    </source>
</evidence>
<evidence type="ECO:0000256" key="4">
    <source>
        <dbReference type="ARBA" id="ARBA00022723"/>
    </source>
</evidence>
<keyword evidence="3" id="KW-0349">Heme</keyword>
<keyword evidence="5" id="KW-0560">Oxidoreductase</keyword>
<dbReference type="Proteomes" id="UP001201163">
    <property type="component" value="Unassembled WGS sequence"/>
</dbReference>
<dbReference type="GO" id="GO:0005506">
    <property type="term" value="F:iron ion binding"/>
    <property type="evidence" value="ECO:0007669"/>
    <property type="project" value="InterPro"/>
</dbReference>
<feature type="signal peptide" evidence="8">
    <location>
        <begin position="1"/>
        <end position="21"/>
    </location>
</feature>
<keyword evidence="7" id="KW-0503">Monooxygenase</keyword>
<dbReference type="EMBL" id="JAKELL010000014">
    <property type="protein sequence ID" value="KAH8994576.1"/>
    <property type="molecule type" value="Genomic_DNA"/>
</dbReference>
<dbReference type="GO" id="GO:0004497">
    <property type="term" value="F:monooxygenase activity"/>
    <property type="evidence" value="ECO:0007669"/>
    <property type="project" value="UniProtKB-KW"/>
</dbReference>
<gene>
    <name evidence="9" type="ORF">EDB92DRAFT_290801</name>
</gene>
<evidence type="ECO:0000313" key="9">
    <source>
        <dbReference type="EMBL" id="KAH8994576.1"/>
    </source>
</evidence>
<keyword evidence="4" id="KW-0479">Metal-binding</keyword>
<keyword evidence="10" id="KW-1185">Reference proteome</keyword>
<evidence type="ECO:0000256" key="3">
    <source>
        <dbReference type="ARBA" id="ARBA00022617"/>
    </source>
</evidence>
<dbReference type="AlphaFoldDB" id="A0AAD4LKS0"/>
<evidence type="ECO:0000256" key="7">
    <source>
        <dbReference type="ARBA" id="ARBA00023033"/>
    </source>
</evidence>
<keyword evidence="6" id="KW-0408">Iron</keyword>
<comment type="cofactor">
    <cofactor evidence="1">
        <name>heme</name>
        <dbReference type="ChEBI" id="CHEBI:30413"/>
    </cofactor>
</comment>
<name>A0AAD4LKS0_9AGAM</name>
<organism evidence="9 10">
    <name type="scientific">Lactarius akahatsu</name>
    <dbReference type="NCBI Taxonomy" id="416441"/>
    <lineage>
        <taxon>Eukaryota</taxon>
        <taxon>Fungi</taxon>
        <taxon>Dikarya</taxon>
        <taxon>Basidiomycota</taxon>
        <taxon>Agaricomycotina</taxon>
        <taxon>Agaricomycetes</taxon>
        <taxon>Russulales</taxon>
        <taxon>Russulaceae</taxon>
        <taxon>Lactarius</taxon>
    </lineage>
</organism>
<dbReference type="PANTHER" id="PTHR46300:SF5">
    <property type="entry name" value="CYTOCHROME P450"/>
    <property type="match status" value="1"/>
</dbReference>
<reference evidence="9" key="1">
    <citation type="submission" date="2022-01" db="EMBL/GenBank/DDBJ databases">
        <title>Comparative genomics reveals a dynamic genome evolution in the ectomycorrhizal milk-cap (Lactarius) mushrooms.</title>
        <authorList>
            <consortium name="DOE Joint Genome Institute"/>
            <person name="Lebreton A."/>
            <person name="Tang N."/>
            <person name="Kuo A."/>
            <person name="LaButti K."/>
            <person name="Drula E."/>
            <person name="Barry K."/>
            <person name="Clum A."/>
            <person name="Lipzen A."/>
            <person name="Mousain D."/>
            <person name="Ng V."/>
            <person name="Wang R."/>
            <person name="Wang X."/>
            <person name="Dai Y."/>
            <person name="Henrissat B."/>
            <person name="Grigoriev I.V."/>
            <person name="Guerin-Laguette A."/>
            <person name="Yu F."/>
            <person name="Martin F.M."/>
        </authorList>
    </citation>
    <scope>NUCLEOTIDE SEQUENCE</scope>
    <source>
        <strain evidence="9">QP</strain>
    </source>
</reference>
<dbReference type="GO" id="GO:0016705">
    <property type="term" value="F:oxidoreductase activity, acting on paired donors, with incorporation or reduction of molecular oxygen"/>
    <property type="evidence" value="ECO:0007669"/>
    <property type="project" value="InterPro"/>
</dbReference>
<keyword evidence="8" id="KW-0732">Signal</keyword>
<dbReference type="InterPro" id="IPR001128">
    <property type="entry name" value="Cyt_P450"/>
</dbReference>
<evidence type="ECO:0000313" key="10">
    <source>
        <dbReference type="Proteomes" id="UP001201163"/>
    </source>
</evidence>
<sequence length="168" mass="19390">MVDLFVLGSFLLLAHLHRTVGEIRGSPKKKKKKKLVGDILSFHIFGHVIIVLNTTKATKDLLEKRGDVYSDRPVVQMMKMRWLVPFARYSEFWCQARKLLDPSFRPGALMAYRPMLQTKMRTLLTRPRASPDEWETHIERRACLGYNLVKLASEFALPGALLGHNNMR</sequence>
<dbReference type="SUPFAM" id="SSF48264">
    <property type="entry name" value="Cytochrome P450"/>
    <property type="match status" value="1"/>
</dbReference>
<dbReference type="InterPro" id="IPR036396">
    <property type="entry name" value="Cyt_P450_sf"/>
</dbReference>
<dbReference type="Gene3D" id="1.10.630.10">
    <property type="entry name" value="Cytochrome P450"/>
    <property type="match status" value="1"/>
</dbReference>
<comment type="caution">
    <text evidence="9">The sequence shown here is derived from an EMBL/GenBank/DDBJ whole genome shotgun (WGS) entry which is preliminary data.</text>
</comment>
<evidence type="ECO:0000256" key="5">
    <source>
        <dbReference type="ARBA" id="ARBA00023002"/>
    </source>
</evidence>
<evidence type="ECO:0000256" key="6">
    <source>
        <dbReference type="ARBA" id="ARBA00023004"/>
    </source>
</evidence>
<evidence type="ECO:0008006" key="11">
    <source>
        <dbReference type="Google" id="ProtNLM"/>
    </source>
</evidence>
<accession>A0AAD4LKS0</accession>
<dbReference type="GO" id="GO:0020037">
    <property type="term" value="F:heme binding"/>
    <property type="evidence" value="ECO:0007669"/>
    <property type="project" value="InterPro"/>
</dbReference>
<comment type="similarity">
    <text evidence="2">Belongs to the cytochrome P450 family.</text>
</comment>
<dbReference type="Pfam" id="PF00067">
    <property type="entry name" value="p450"/>
    <property type="match status" value="1"/>
</dbReference>
<dbReference type="InterPro" id="IPR050364">
    <property type="entry name" value="Cytochrome_P450_fung"/>
</dbReference>